<name>A0A8D4VS36_9GAMM</name>
<dbReference type="Pfam" id="PF08808">
    <property type="entry name" value="RES"/>
    <property type="match status" value="1"/>
</dbReference>
<keyword evidence="3" id="KW-1185">Reference proteome</keyword>
<evidence type="ECO:0000313" key="3">
    <source>
        <dbReference type="Proteomes" id="UP000824988"/>
    </source>
</evidence>
<sequence length="399" mass="44837">MATEEYFCSECFKAPELVETVRKHGSLVAKCRICGAKNTIALAADHTELKSIFRALIRVHYSEWQYNGHLGGDSLSTVLFGQNAVMDLQATASAEEFENAFSYIEDGWYPMADEDISLGGGYWDGRIHIGIKAQLSPSLTTLINRSFNENYFLLQHDLTKLFLQSRPDIDASFEKGARLYRARIGVSERLTPTSPDFDPYYLYVAYTGEAIGSPPVHVASEGRLNRARVSLLYLASNRETAVAEVRPHPGHLVSTAEFEATRSLKIADLTSKDIRNFLSDTRLEELRLIFSFNSLMNLPVTPDQREFYLITQLLSDCVREVGFDGVMFQSSLGPGSNYAFFNTTDFALVPKSESVVAVKALAYEFTEAPTAPKDYDKDEFDTDRDDPFSTLFNLLERHK</sequence>
<dbReference type="EMBL" id="AP019782">
    <property type="protein sequence ID" value="BBL71562.1"/>
    <property type="molecule type" value="Genomic_DNA"/>
</dbReference>
<evidence type="ECO:0000313" key="2">
    <source>
        <dbReference type="EMBL" id="BBL71562.1"/>
    </source>
</evidence>
<feature type="domain" description="RES" evidence="1">
    <location>
        <begin position="207"/>
        <end position="353"/>
    </location>
</feature>
<dbReference type="InterPro" id="IPR014914">
    <property type="entry name" value="RES_dom"/>
</dbReference>
<reference evidence="2" key="1">
    <citation type="submission" date="2019-06" db="EMBL/GenBank/DDBJ databases">
        <title>Complete genome sequence of Methylogaea oryzae strain JCM16910.</title>
        <authorList>
            <person name="Asakawa S."/>
        </authorList>
    </citation>
    <scope>NUCLEOTIDE SEQUENCE</scope>
    <source>
        <strain evidence="2">E10</strain>
    </source>
</reference>
<dbReference type="AlphaFoldDB" id="A0A8D4VS36"/>
<dbReference type="SMART" id="SM00953">
    <property type="entry name" value="RES"/>
    <property type="match status" value="1"/>
</dbReference>
<accession>A0A8D4VS36</accession>
<dbReference type="KEGG" id="moz:MoryE10_21680"/>
<proteinExistence type="predicted"/>
<evidence type="ECO:0000259" key="1">
    <source>
        <dbReference type="SMART" id="SM00953"/>
    </source>
</evidence>
<gene>
    <name evidence="2" type="ORF">MoryE10_21680</name>
</gene>
<protein>
    <recommendedName>
        <fullName evidence="1">RES domain-containing protein</fullName>
    </recommendedName>
</protein>
<dbReference type="Proteomes" id="UP000824988">
    <property type="component" value="Chromosome"/>
</dbReference>
<organism evidence="2 3">
    <name type="scientific">Methylogaea oryzae</name>
    <dbReference type="NCBI Taxonomy" id="1295382"/>
    <lineage>
        <taxon>Bacteria</taxon>
        <taxon>Pseudomonadati</taxon>
        <taxon>Pseudomonadota</taxon>
        <taxon>Gammaproteobacteria</taxon>
        <taxon>Methylococcales</taxon>
        <taxon>Methylococcaceae</taxon>
        <taxon>Methylogaea</taxon>
    </lineage>
</organism>